<sequence>FIKKIRNEMKFKTPDDLSRQIKKDLEKAKDYFSKVWA</sequence>
<dbReference type="GO" id="GO:0009231">
    <property type="term" value="P:riboflavin biosynthetic process"/>
    <property type="evidence" value="ECO:0007669"/>
    <property type="project" value="InterPro"/>
</dbReference>
<dbReference type="GO" id="GO:0005524">
    <property type="term" value="F:ATP binding"/>
    <property type="evidence" value="ECO:0007669"/>
    <property type="project" value="UniProtKB-KW"/>
</dbReference>
<protein>
    <recommendedName>
        <fullName evidence="1">riboflavin kinase</fullName>
        <ecNumber evidence="1">2.7.1.26</ecNumber>
    </recommendedName>
</protein>
<evidence type="ECO:0000256" key="4">
    <source>
        <dbReference type="ARBA" id="ARBA00022679"/>
    </source>
</evidence>
<gene>
    <name evidence="8" type="ORF">S03H2_29105</name>
</gene>
<comment type="caution">
    <text evidence="8">The sequence shown here is derived from an EMBL/GenBank/DDBJ whole genome shotgun (WGS) entry which is preliminary data.</text>
</comment>
<evidence type="ECO:0000256" key="1">
    <source>
        <dbReference type="ARBA" id="ARBA00012105"/>
    </source>
</evidence>
<keyword evidence="3" id="KW-0288">FMN</keyword>
<dbReference type="GO" id="GO:0008531">
    <property type="term" value="F:riboflavin kinase activity"/>
    <property type="evidence" value="ECO:0007669"/>
    <property type="project" value="UniProtKB-EC"/>
</dbReference>
<name>X1IU01_9ZZZZ</name>
<feature type="domain" description="Riboflavin kinase" evidence="7">
    <location>
        <begin position="1"/>
        <end position="32"/>
    </location>
</feature>
<evidence type="ECO:0000256" key="3">
    <source>
        <dbReference type="ARBA" id="ARBA00022643"/>
    </source>
</evidence>
<accession>X1IU01</accession>
<evidence type="ECO:0000313" key="8">
    <source>
        <dbReference type="EMBL" id="GAH60988.1"/>
    </source>
</evidence>
<evidence type="ECO:0000259" key="7">
    <source>
        <dbReference type="Pfam" id="PF01687"/>
    </source>
</evidence>
<keyword evidence="4" id="KW-0808">Transferase</keyword>
<evidence type="ECO:0000256" key="6">
    <source>
        <dbReference type="ARBA" id="ARBA00022840"/>
    </source>
</evidence>
<organism evidence="8">
    <name type="scientific">marine sediment metagenome</name>
    <dbReference type="NCBI Taxonomy" id="412755"/>
    <lineage>
        <taxon>unclassified sequences</taxon>
        <taxon>metagenomes</taxon>
        <taxon>ecological metagenomes</taxon>
    </lineage>
</organism>
<feature type="non-terminal residue" evidence="8">
    <location>
        <position position="1"/>
    </location>
</feature>
<proteinExistence type="predicted"/>
<keyword evidence="5" id="KW-0547">Nucleotide-binding</keyword>
<evidence type="ECO:0000256" key="2">
    <source>
        <dbReference type="ARBA" id="ARBA00022630"/>
    </source>
</evidence>
<dbReference type="EMBL" id="BARU01017554">
    <property type="protein sequence ID" value="GAH60988.1"/>
    <property type="molecule type" value="Genomic_DNA"/>
</dbReference>
<evidence type="ECO:0000256" key="5">
    <source>
        <dbReference type="ARBA" id="ARBA00022741"/>
    </source>
</evidence>
<dbReference type="Gene3D" id="2.40.30.30">
    <property type="entry name" value="Riboflavin kinase-like"/>
    <property type="match status" value="1"/>
</dbReference>
<dbReference type="SUPFAM" id="SSF82114">
    <property type="entry name" value="Riboflavin kinase-like"/>
    <property type="match status" value="1"/>
</dbReference>
<keyword evidence="6" id="KW-0067">ATP-binding</keyword>
<dbReference type="AlphaFoldDB" id="X1IU01"/>
<keyword evidence="2" id="KW-0285">Flavoprotein</keyword>
<dbReference type="InterPro" id="IPR023465">
    <property type="entry name" value="Riboflavin_kinase_dom_sf"/>
</dbReference>
<dbReference type="InterPro" id="IPR015865">
    <property type="entry name" value="Riboflavin_kinase_bac/euk"/>
</dbReference>
<dbReference type="Pfam" id="PF01687">
    <property type="entry name" value="Flavokinase"/>
    <property type="match status" value="1"/>
</dbReference>
<dbReference type="EC" id="2.7.1.26" evidence="1"/>
<reference evidence="8" key="1">
    <citation type="journal article" date="2014" name="Front. Microbiol.">
        <title>High frequency of phylogenetically diverse reductive dehalogenase-homologous genes in deep subseafloor sedimentary metagenomes.</title>
        <authorList>
            <person name="Kawai M."/>
            <person name="Futagami T."/>
            <person name="Toyoda A."/>
            <person name="Takaki Y."/>
            <person name="Nishi S."/>
            <person name="Hori S."/>
            <person name="Arai W."/>
            <person name="Tsubouchi T."/>
            <person name="Morono Y."/>
            <person name="Uchiyama I."/>
            <person name="Ito T."/>
            <person name="Fujiyama A."/>
            <person name="Inagaki F."/>
            <person name="Takami H."/>
        </authorList>
    </citation>
    <scope>NUCLEOTIDE SEQUENCE</scope>
    <source>
        <strain evidence="8">Expedition CK06-06</strain>
    </source>
</reference>